<dbReference type="PANTHER" id="PTHR10039">
    <property type="entry name" value="AMELOGENIN"/>
    <property type="match status" value="1"/>
</dbReference>
<dbReference type="Proteomes" id="UP001326199">
    <property type="component" value="Unassembled WGS sequence"/>
</dbReference>
<comment type="caution">
    <text evidence="1">The sequence shown here is derived from an EMBL/GenBank/DDBJ whole genome shotgun (WGS) entry which is preliminary data.</text>
</comment>
<organism evidence="1 2">
    <name type="scientific">Podospora pseudopauciseta</name>
    <dbReference type="NCBI Taxonomy" id="2093780"/>
    <lineage>
        <taxon>Eukaryota</taxon>
        <taxon>Fungi</taxon>
        <taxon>Dikarya</taxon>
        <taxon>Ascomycota</taxon>
        <taxon>Pezizomycotina</taxon>
        <taxon>Sordariomycetes</taxon>
        <taxon>Sordariomycetidae</taxon>
        <taxon>Sordariales</taxon>
        <taxon>Podosporaceae</taxon>
        <taxon>Podospora</taxon>
    </lineage>
</organism>
<name>A0ABR0HFL7_9PEZI</name>
<evidence type="ECO:0008006" key="3">
    <source>
        <dbReference type="Google" id="ProtNLM"/>
    </source>
</evidence>
<evidence type="ECO:0000313" key="1">
    <source>
        <dbReference type="EMBL" id="KAK4666719.1"/>
    </source>
</evidence>
<dbReference type="EMBL" id="JAFFHB010000004">
    <property type="protein sequence ID" value="KAK4666719.1"/>
    <property type="molecule type" value="Genomic_DNA"/>
</dbReference>
<gene>
    <name evidence="1" type="ORF">QC763_0049860</name>
</gene>
<evidence type="ECO:0000313" key="2">
    <source>
        <dbReference type="Proteomes" id="UP001326199"/>
    </source>
</evidence>
<proteinExistence type="predicted"/>
<dbReference type="GeneID" id="87925787"/>
<dbReference type="RefSeq" id="XP_062766685.1">
    <property type="nucleotide sequence ID" value="XM_062905750.1"/>
</dbReference>
<reference evidence="1 2" key="1">
    <citation type="journal article" date="2023" name="bioRxiv">
        <title>High-quality genome assemblies of four members of thePodospora anserinaspecies complex.</title>
        <authorList>
            <person name="Ament-Velasquez S.L."/>
            <person name="Vogan A.A."/>
            <person name="Wallerman O."/>
            <person name="Hartmann F."/>
            <person name="Gautier V."/>
            <person name="Silar P."/>
            <person name="Giraud T."/>
            <person name="Johannesson H."/>
        </authorList>
    </citation>
    <scope>NUCLEOTIDE SEQUENCE [LARGE SCALE GENOMIC DNA]</scope>
    <source>
        <strain evidence="1 2">CBS 411.78</strain>
    </source>
</reference>
<sequence>MFVFVSQAGIIQFLDLERRLKFDLETQQGHTDDIIKYINIKLKPGRHPKADELKERFQSRANGVFIWVALVIDMLNKDLARGRIYSVWGTLDKIPTDLHAFFHDMTKNAENKDEHDDLLLSVQWMLHSQRPSTPEKLYFGLLCGEKLRGHFTFKPADWQDCRPTLGNIHRFITDASKDLIEIAGFCKDDLSPYTLRRRTPLSKDCSPLFTVQFIHNSVRSFLHAPEGHISVVA</sequence>
<accession>A0ABR0HFL7</accession>
<keyword evidence="2" id="KW-1185">Reference proteome</keyword>
<protein>
    <recommendedName>
        <fullName evidence="3">Fungal-type protein kinase domain-containing protein</fullName>
    </recommendedName>
</protein>
<dbReference type="PANTHER" id="PTHR10039:SF5">
    <property type="entry name" value="NACHT DOMAIN-CONTAINING PROTEIN"/>
    <property type="match status" value="1"/>
</dbReference>